<feature type="binding site" evidence="10">
    <location>
        <position position="298"/>
    </location>
    <ligand>
        <name>UDP-N-acetyl-alpha-D-glucosamine</name>
        <dbReference type="ChEBI" id="CHEBI:57705"/>
    </ligand>
</feature>
<feature type="domain" description="Glycosyltransferase family 28 N-terminal" evidence="11">
    <location>
        <begin position="3"/>
        <end position="142"/>
    </location>
</feature>
<evidence type="ECO:0000313" key="13">
    <source>
        <dbReference type="EMBL" id="ADH99163.1"/>
    </source>
</evidence>
<dbReference type="GO" id="GO:0009252">
    <property type="term" value="P:peptidoglycan biosynthetic process"/>
    <property type="evidence" value="ECO:0007669"/>
    <property type="project" value="UniProtKB-UniRule"/>
</dbReference>
<dbReference type="OrthoDB" id="9808936at2"/>
<dbReference type="HOGENOM" id="CLU_037404_0_1_9"/>
<evidence type="ECO:0000256" key="8">
    <source>
        <dbReference type="ARBA" id="ARBA00023306"/>
    </source>
</evidence>
<evidence type="ECO:0000256" key="3">
    <source>
        <dbReference type="ARBA" id="ARBA00022676"/>
    </source>
</evidence>
<dbReference type="GO" id="GO:0008360">
    <property type="term" value="P:regulation of cell shape"/>
    <property type="evidence" value="ECO:0007669"/>
    <property type="project" value="UniProtKB-KW"/>
</dbReference>
<evidence type="ECO:0000256" key="1">
    <source>
        <dbReference type="ARBA" id="ARBA00022475"/>
    </source>
</evidence>
<dbReference type="AlphaFoldDB" id="D6XTM7"/>
<dbReference type="KEGG" id="bse:Bsel_1654"/>
<evidence type="ECO:0000256" key="5">
    <source>
        <dbReference type="ARBA" id="ARBA00022960"/>
    </source>
</evidence>
<gene>
    <name evidence="10" type="primary">murG</name>
    <name evidence="13" type="ordered locus">Bsel_1654</name>
</gene>
<name>D6XTM7_BACIE</name>
<dbReference type="EMBL" id="CP001791">
    <property type="protein sequence ID" value="ADH99163.1"/>
    <property type="molecule type" value="Genomic_DNA"/>
</dbReference>
<dbReference type="GO" id="GO:0050511">
    <property type="term" value="F:undecaprenyldiphospho-muramoylpentapeptide beta-N-acetylglucosaminyltransferase activity"/>
    <property type="evidence" value="ECO:0007669"/>
    <property type="project" value="UniProtKB-UniRule"/>
</dbReference>
<dbReference type="CAZy" id="GT28">
    <property type="family name" value="Glycosyltransferase Family 28"/>
</dbReference>
<evidence type="ECO:0000256" key="7">
    <source>
        <dbReference type="ARBA" id="ARBA00023136"/>
    </source>
</evidence>
<keyword evidence="4 10" id="KW-0808">Transferase</keyword>
<keyword evidence="8 10" id="KW-0131">Cell cycle</keyword>
<evidence type="ECO:0000259" key="11">
    <source>
        <dbReference type="Pfam" id="PF03033"/>
    </source>
</evidence>
<evidence type="ECO:0000256" key="4">
    <source>
        <dbReference type="ARBA" id="ARBA00022679"/>
    </source>
</evidence>
<evidence type="ECO:0000313" key="14">
    <source>
        <dbReference type="Proteomes" id="UP000000271"/>
    </source>
</evidence>
<feature type="domain" description="Glycosyl transferase family 28 C-terminal" evidence="12">
    <location>
        <begin position="191"/>
        <end position="354"/>
    </location>
</feature>
<keyword evidence="7 10" id="KW-0472">Membrane</keyword>
<dbReference type="PANTHER" id="PTHR21015">
    <property type="entry name" value="UDP-N-ACETYLGLUCOSAMINE--N-ACETYLMURAMYL-(PENTAPEPTIDE) PYROPHOSPHORYL-UNDECAPRENOL N-ACETYLGLUCOSAMINE TRANSFERASE 1"/>
    <property type="match status" value="1"/>
</dbReference>
<dbReference type="InterPro" id="IPR004276">
    <property type="entry name" value="GlycoTrans_28_N"/>
</dbReference>
<keyword evidence="3 10" id="KW-0328">Glycosyltransferase</keyword>
<dbReference type="InterPro" id="IPR006009">
    <property type="entry name" value="GlcNAc_MurG"/>
</dbReference>
<dbReference type="Gene3D" id="3.40.50.2000">
    <property type="entry name" value="Glycogen Phosphorylase B"/>
    <property type="match status" value="2"/>
</dbReference>
<comment type="caution">
    <text evidence="10">Lacks conserved residue(s) required for the propagation of feature annotation.</text>
</comment>
<dbReference type="UniPathway" id="UPA00219"/>
<keyword evidence="14" id="KW-1185">Reference proteome</keyword>
<protein>
    <recommendedName>
        <fullName evidence="10">UDP-N-acetylglucosamine--N-acetylmuramyl-(pentapeptide) pyrophosphoryl-undecaprenol N-acetylglucosamine transferase</fullName>
        <ecNumber evidence="10">2.4.1.227</ecNumber>
    </recommendedName>
    <alternativeName>
        <fullName evidence="10">Undecaprenyl-PP-MurNAc-pentapeptide-UDPGlcNAc GlcNAc transferase</fullName>
    </alternativeName>
</protein>
<dbReference type="NCBIfam" id="TIGR01133">
    <property type="entry name" value="murG"/>
    <property type="match status" value="1"/>
</dbReference>
<dbReference type="GO" id="GO:0071555">
    <property type="term" value="P:cell wall organization"/>
    <property type="evidence" value="ECO:0007669"/>
    <property type="project" value="UniProtKB-KW"/>
</dbReference>
<dbReference type="GO" id="GO:0005886">
    <property type="term" value="C:plasma membrane"/>
    <property type="evidence" value="ECO:0007669"/>
    <property type="project" value="UniProtKB-SubCell"/>
</dbReference>
<comment type="similarity">
    <text evidence="10">Belongs to the glycosyltransferase 28 family. MurG subfamily.</text>
</comment>
<dbReference type="PANTHER" id="PTHR21015:SF22">
    <property type="entry name" value="GLYCOSYLTRANSFERASE"/>
    <property type="match status" value="1"/>
</dbReference>
<comment type="pathway">
    <text evidence="10">Cell wall biogenesis; peptidoglycan biosynthesis.</text>
</comment>
<evidence type="ECO:0000256" key="6">
    <source>
        <dbReference type="ARBA" id="ARBA00022984"/>
    </source>
</evidence>
<dbReference type="Pfam" id="PF03033">
    <property type="entry name" value="Glyco_transf_28"/>
    <property type="match status" value="1"/>
</dbReference>
<feature type="binding site" evidence="10">
    <location>
        <begin position="10"/>
        <end position="12"/>
    </location>
    <ligand>
        <name>UDP-N-acetyl-alpha-D-glucosamine</name>
        <dbReference type="ChEBI" id="CHEBI:57705"/>
    </ligand>
</feature>
<dbReference type="eggNOG" id="COG0707">
    <property type="taxonomic scope" value="Bacteria"/>
</dbReference>
<reference evidence="13" key="1">
    <citation type="submission" date="2009-10" db="EMBL/GenBank/DDBJ databases">
        <title>Complete sequence of Bacillus selenitireducens MLS10.</title>
        <authorList>
            <consortium name="US DOE Joint Genome Institute"/>
            <person name="Lucas S."/>
            <person name="Copeland A."/>
            <person name="Lapidus A."/>
            <person name="Glavina del Rio T."/>
            <person name="Dalin E."/>
            <person name="Tice H."/>
            <person name="Bruce D."/>
            <person name="Goodwin L."/>
            <person name="Pitluck S."/>
            <person name="Sims D."/>
            <person name="Brettin T."/>
            <person name="Detter J.C."/>
            <person name="Han C."/>
            <person name="Larimer F."/>
            <person name="Land M."/>
            <person name="Hauser L."/>
            <person name="Kyrpides N."/>
            <person name="Ovchinnikova G."/>
            <person name="Stolz J."/>
        </authorList>
    </citation>
    <scope>NUCLEOTIDE SEQUENCE [LARGE SCALE GENOMIC DNA]</scope>
    <source>
        <strain evidence="13">MLS10</strain>
    </source>
</reference>
<dbReference type="EC" id="2.4.1.227" evidence="10"/>
<evidence type="ECO:0000259" key="12">
    <source>
        <dbReference type="Pfam" id="PF04101"/>
    </source>
</evidence>
<accession>D6XTM7</accession>
<dbReference type="RefSeq" id="WP_013172587.1">
    <property type="nucleotide sequence ID" value="NC_014219.1"/>
</dbReference>
<dbReference type="Proteomes" id="UP000000271">
    <property type="component" value="Chromosome"/>
</dbReference>
<dbReference type="HAMAP" id="MF_00033">
    <property type="entry name" value="MurG"/>
    <property type="match status" value="1"/>
</dbReference>
<keyword evidence="5 10" id="KW-0133">Cell shape</keyword>
<comment type="subcellular location">
    <subcellularLocation>
        <location evidence="10">Cell membrane</location>
        <topology evidence="10">Peripheral membrane protein</topology>
        <orientation evidence="10">Cytoplasmic side</orientation>
    </subcellularLocation>
</comment>
<dbReference type="GO" id="GO:0051301">
    <property type="term" value="P:cell division"/>
    <property type="evidence" value="ECO:0007669"/>
    <property type="project" value="UniProtKB-KW"/>
</dbReference>
<evidence type="ECO:0000256" key="9">
    <source>
        <dbReference type="ARBA" id="ARBA00023316"/>
    </source>
</evidence>
<feature type="binding site" evidence="10">
    <location>
        <position position="198"/>
    </location>
    <ligand>
        <name>UDP-N-acetyl-alpha-D-glucosamine</name>
        <dbReference type="ChEBI" id="CHEBI:57705"/>
    </ligand>
</feature>
<sequence length="371" mass="40395">MRIVVTGGGTGGHIYPALALIRHINREHDQSDVLYIGTDSGMEATIVPREQIPFKTVNISGFKRKLSLDNVKTVFRFLKAVRTAKQHLRTFKPDVVIGTGGYVCGPVVYAAAKLGIPTVIHEQNSVPGLTNRFLARYVDKIITSFPVLGDSFPEEKTEMLGNPRASEVVYHVEQDSAGYAAESGLDPAKPTILAVGGSRGARPVNEAVTALIPLMANSMYQLIFVTGESHYEEAVQALHHANMSDRVHVVPYVHDMPAVLKEVDLVIARAGATTMAEITGLGLPSVLIPSPYVTNNHQEKNARLLEEKGASRVILERDLSGQVLFDTLTEILSNQEQILRMKDAAASIGRPEAARHITKLIEGLILDQKKG</sequence>
<dbReference type="InterPro" id="IPR007235">
    <property type="entry name" value="Glyco_trans_28_C"/>
</dbReference>
<dbReference type="SUPFAM" id="SSF53756">
    <property type="entry name" value="UDP-Glycosyltransferase/glycogen phosphorylase"/>
    <property type="match status" value="1"/>
</dbReference>
<keyword evidence="1 10" id="KW-1003">Cell membrane</keyword>
<keyword evidence="2 10" id="KW-0132">Cell division</keyword>
<feature type="binding site" evidence="10">
    <location>
        <position position="124"/>
    </location>
    <ligand>
        <name>UDP-N-acetyl-alpha-D-glucosamine</name>
        <dbReference type="ChEBI" id="CHEBI:57705"/>
    </ligand>
</feature>
<comment type="catalytic activity">
    <reaction evidence="10">
        <text>di-trans,octa-cis-undecaprenyl diphospho-N-acetyl-alpha-D-muramoyl-L-alanyl-D-glutamyl-meso-2,6-diaminopimeloyl-D-alanyl-D-alanine + UDP-N-acetyl-alpha-D-glucosamine = di-trans,octa-cis-undecaprenyl diphospho-[N-acetyl-alpha-D-glucosaminyl-(1-&gt;4)]-N-acetyl-alpha-D-muramoyl-L-alanyl-D-glutamyl-meso-2,6-diaminopimeloyl-D-alanyl-D-alanine + UDP + H(+)</text>
        <dbReference type="Rhea" id="RHEA:31227"/>
        <dbReference type="ChEBI" id="CHEBI:15378"/>
        <dbReference type="ChEBI" id="CHEBI:57705"/>
        <dbReference type="ChEBI" id="CHEBI:58223"/>
        <dbReference type="ChEBI" id="CHEBI:61387"/>
        <dbReference type="ChEBI" id="CHEBI:61388"/>
        <dbReference type="EC" id="2.4.1.227"/>
    </reaction>
</comment>
<organism evidence="13 14">
    <name type="scientific">Bacillus selenitireducens (strain ATCC 700615 / DSM 15326 / MLS10)</name>
    <dbReference type="NCBI Taxonomy" id="439292"/>
    <lineage>
        <taxon>Bacteria</taxon>
        <taxon>Bacillati</taxon>
        <taxon>Bacillota</taxon>
        <taxon>Bacilli</taxon>
        <taxon>Bacillales</taxon>
        <taxon>Bacillaceae</taxon>
        <taxon>Salisediminibacterium</taxon>
    </lineage>
</organism>
<evidence type="ECO:0000256" key="10">
    <source>
        <dbReference type="HAMAP-Rule" id="MF_00033"/>
    </source>
</evidence>
<dbReference type="Pfam" id="PF04101">
    <property type="entry name" value="Glyco_tran_28_C"/>
    <property type="match status" value="1"/>
</dbReference>
<dbReference type="STRING" id="439292.Bsel_1654"/>
<evidence type="ECO:0000256" key="2">
    <source>
        <dbReference type="ARBA" id="ARBA00022618"/>
    </source>
</evidence>
<keyword evidence="9 10" id="KW-0961">Cell wall biogenesis/degradation</keyword>
<proteinExistence type="inferred from homology"/>
<comment type="function">
    <text evidence="10">Cell wall formation. Catalyzes the transfer of a GlcNAc subunit on undecaprenyl-pyrophosphoryl-MurNAc-pentapeptide (lipid intermediate I) to form undecaprenyl-pyrophosphoryl-MurNAc-(pentapeptide)GlcNAc (lipid intermediate II).</text>
</comment>
<dbReference type="GO" id="GO:0051991">
    <property type="term" value="F:UDP-N-acetyl-D-glucosamine:N-acetylmuramoyl-L-alanyl-D-glutamyl-meso-2,6-diaminopimelyl-D-alanyl-D-alanine-diphosphoundecaprenol 4-beta-N-acetylglucosaminlytransferase activity"/>
    <property type="evidence" value="ECO:0007669"/>
    <property type="project" value="RHEA"/>
</dbReference>
<keyword evidence="6 10" id="KW-0573">Peptidoglycan synthesis</keyword>
<dbReference type="GO" id="GO:0005975">
    <property type="term" value="P:carbohydrate metabolic process"/>
    <property type="evidence" value="ECO:0007669"/>
    <property type="project" value="InterPro"/>
</dbReference>
<dbReference type="CDD" id="cd03785">
    <property type="entry name" value="GT28_MurG"/>
    <property type="match status" value="1"/>
</dbReference>